<dbReference type="GO" id="GO:0000978">
    <property type="term" value="F:RNA polymerase II cis-regulatory region sequence-specific DNA binding"/>
    <property type="evidence" value="ECO:0007669"/>
    <property type="project" value="TreeGrafter"/>
</dbReference>
<dbReference type="SUPFAM" id="SSF57667">
    <property type="entry name" value="beta-beta-alpha zinc fingers"/>
    <property type="match status" value="2"/>
</dbReference>
<dbReference type="AlphaFoldDB" id="A0AAV7P5Q7"/>
<dbReference type="InterPro" id="IPR013087">
    <property type="entry name" value="Znf_C2H2_type"/>
</dbReference>
<name>A0AAV7P5Q7_PLEWA</name>
<keyword evidence="9" id="KW-0539">Nucleus</keyword>
<dbReference type="Pfam" id="PF23611">
    <property type="entry name" value="zf-C2H2_16"/>
    <property type="match status" value="1"/>
</dbReference>
<dbReference type="PANTHER" id="PTHR24388">
    <property type="entry name" value="ZINC FINGER PROTEIN"/>
    <property type="match status" value="1"/>
</dbReference>
<evidence type="ECO:0000313" key="13">
    <source>
        <dbReference type="Proteomes" id="UP001066276"/>
    </source>
</evidence>
<evidence type="ECO:0000256" key="5">
    <source>
        <dbReference type="ARBA" id="ARBA00022833"/>
    </source>
</evidence>
<accession>A0AAV7P5Q7</accession>
<keyword evidence="8" id="KW-0804">Transcription</keyword>
<evidence type="ECO:0000256" key="6">
    <source>
        <dbReference type="ARBA" id="ARBA00023015"/>
    </source>
</evidence>
<reference evidence="12" key="1">
    <citation type="journal article" date="2022" name="bioRxiv">
        <title>Sequencing and chromosome-scale assembly of the giantPleurodeles waltlgenome.</title>
        <authorList>
            <person name="Brown T."/>
            <person name="Elewa A."/>
            <person name="Iarovenko S."/>
            <person name="Subramanian E."/>
            <person name="Araus A.J."/>
            <person name="Petzold A."/>
            <person name="Susuki M."/>
            <person name="Suzuki K.-i.T."/>
            <person name="Hayashi T."/>
            <person name="Toyoda A."/>
            <person name="Oliveira C."/>
            <person name="Osipova E."/>
            <person name="Leigh N.D."/>
            <person name="Simon A."/>
            <person name="Yun M.H."/>
        </authorList>
    </citation>
    <scope>NUCLEOTIDE SEQUENCE</scope>
    <source>
        <strain evidence="12">20211129_DDA</strain>
        <tissue evidence="12">Liver</tissue>
    </source>
</reference>
<sequence>MAGAVWWWKGERVRPHKCPDCEMAFVTSGELVRHRRYKHTNEKPFKCTICDYASVEVSKMKRHVRSHTGERPFPCCLCSYASRDTYKLKRHMRTHSGREDGSLSRTLTLRTASETQGVLPGQLCRRAVGGVQQVAERAGGWMTGR</sequence>
<feature type="domain" description="C2H2-type" evidence="11">
    <location>
        <begin position="16"/>
        <end position="44"/>
    </location>
</feature>
<dbReference type="PROSITE" id="PS50157">
    <property type="entry name" value="ZINC_FINGER_C2H2_2"/>
    <property type="match status" value="3"/>
</dbReference>
<dbReference type="Pfam" id="PF00096">
    <property type="entry name" value="zf-C2H2"/>
    <property type="match status" value="1"/>
</dbReference>
<keyword evidence="3" id="KW-0677">Repeat</keyword>
<dbReference type="EMBL" id="JANPWB010000011">
    <property type="protein sequence ID" value="KAJ1123570.1"/>
    <property type="molecule type" value="Genomic_DNA"/>
</dbReference>
<evidence type="ECO:0000256" key="1">
    <source>
        <dbReference type="ARBA" id="ARBA00004123"/>
    </source>
</evidence>
<evidence type="ECO:0000256" key="2">
    <source>
        <dbReference type="ARBA" id="ARBA00022723"/>
    </source>
</evidence>
<feature type="domain" description="C2H2-type" evidence="11">
    <location>
        <begin position="73"/>
        <end position="100"/>
    </location>
</feature>
<evidence type="ECO:0000256" key="7">
    <source>
        <dbReference type="ARBA" id="ARBA00023125"/>
    </source>
</evidence>
<dbReference type="InterPro" id="IPR036236">
    <property type="entry name" value="Znf_C2H2_sf"/>
</dbReference>
<comment type="subcellular location">
    <subcellularLocation>
        <location evidence="1">Nucleus</location>
    </subcellularLocation>
</comment>
<keyword evidence="13" id="KW-1185">Reference proteome</keyword>
<keyword evidence="6" id="KW-0805">Transcription regulation</keyword>
<evidence type="ECO:0000256" key="10">
    <source>
        <dbReference type="PROSITE-ProRule" id="PRU00042"/>
    </source>
</evidence>
<dbReference type="GO" id="GO:0000981">
    <property type="term" value="F:DNA-binding transcription factor activity, RNA polymerase II-specific"/>
    <property type="evidence" value="ECO:0007669"/>
    <property type="project" value="TreeGrafter"/>
</dbReference>
<organism evidence="12 13">
    <name type="scientific">Pleurodeles waltl</name>
    <name type="common">Iberian ribbed newt</name>
    <dbReference type="NCBI Taxonomy" id="8319"/>
    <lineage>
        <taxon>Eukaryota</taxon>
        <taxon>Metazoa</taxon>
        <taxon>Chordata</taxon>
        <taxon>Craniata</taxon>
        <taxon>Vertebrata</taxon>
        <taxon>Euteleostomi</taxon>
        <taxon>Amphibia</taxon>
        <taxon>Batrachia</taxon>
        <taxon>Caudata</taxon>
        <taxon>Salamandroidea</taxon>
        <taxon>Salamandridae</taxon>
        <taxon>Pleurodelinae</taxon>
        <taxon>Pleurodeles</taxon>
    </lineage>
</organism>
<dbReference type="FunFam" id="3.30.160.60:FF:000049">
    <property type="entry name" value="transcriptional repressor CTCF isoform X1"/>
    <property type="match status" value="2"/>
</dbReference>
<evidence type="ECO:0000256" key="4">
    <source>
        <dbReference type="ARBA" id="ARBA00022771"/>
    </source>
</evidence>
<gene>
    <name evidence="12" type="ORF">NDU88_002039</name>
</gene>
<evidence type="ECO:0000256" key="9">
    <source>
        <dbReference type="ARBA" id="ARBA00023242"/>
    </source>
</evidence>
<keyword evidence="5" id="KW-0862">Zinc</keyword>
<dbReference type="Proteomes" id="UP001066276">
    <property type="component" value="Chromosome 7"/>
</dbReference>
<dbReference type="GO" id="GO:0005634">
    <property type="term" value="C:nucleus"/>
    <property type="evidence" value="ECO:0007669"/>
    <property type="project" value="UniProtKB-SubCell"/>
</dbReference>
<proteinExistence type="predicted"/>
<dbReference type="PROSITE" id="PS00028">
    <property type="entry name" value="ZINC_FINGER_C2H2_1"/>
    <property type="match status" value="1"/>
</dbReference>
<evidence type="ECO:0000259" key="11">
    <source>
        <dbReference type="PROSITE" id="PS50157"/>
    </source>
</evidence>
<dbReference type="InterPro" id="IPR056438">
    <property type="entry name" value="Znf-C2H2_CTCF"/>
</dbReference>
<dbReference type="PANTHER" id="PTHR24388:SF43">
    <property type="entry name" value="ZINC FINGER PROTEIN 513"/>
    <property type="match status" value="1"/>
</dbReference>
<evidence type="ECO:0000256" key="3">
    <source>
        <dbReference type="ARBA" id="ARBA00022737"/>
    </source>
</evidence>
<dbReference type="GO" id="GO:0008270">
    <property type="term" value="F:zinc ion binding"/>
    <property type="evidence" value="ECO:0007669"/>
    <property type="project" value="UniProtKB-KW"/>
</dbReference>
<feature type="domain" description="C2H2-type" evidence="11">
    <location>
        <begin position="45"/>
        <end position="72"/>
    </location>
</feature>
<dbReference type="FunFam" id="3.30.160.60:FF:000373">
    <property type="entry name" value="Putative transcriptional repressor ctcf"/>
    <property type="match status" value="1"/>
</dbReference>
<keyword evidence="7" id="KW-0238">DNA-binding</keyword>
<keyword evidence="4 10" id="KW-0863">Zinc-finger</keyword>
<protein>
    <recommendedName>
        <fullName evidence="11">C2H2-type domain-containing protein</fullName>
    </recommendedName>
</protein>
<evidence type="ECO:0000256" key="8">
    <source>
        <dbReference type="ARBA" id="ARBA00023163"/>
    </source>
</evidence>
<evidence type="ECO:0000313" key="12">
    <source>
        <dbReference type="EMBL" id="KAJ1123570.1"/>
    </source>
</evidence>
<comment type="caution">
    <text evidence="12">The sequence shown here is derived from an EMBL/GenBank/DDBJ whole genome shotgun (WGS) entry which is preliminary data.</text>
</comment>
<dbReference type="Gene3D" id="3.30.160.60">
    <property type="entry name" value="Classic Zinc Finger"/>
    <property type="match status" value="3"/>
</dbReference>
<dbReference type="InterPro" id="IPR050527">
    <property type="entry name" value="Snail/Krueppel_Znf"/>
</dbReference>
<keyword evidence="2" id="KW-0479">Metal-binding</keyword>
<dbReference type="SMART" id="SM00355">
    <property type="entry name" value="ZnF_C2H2"/>
    <property type="match status" value="3"/>
</dbReference>